<comment type="similarity">
    <text evidence="2 6">Belongs to the flagella basal body rod proteins family.</text>
</comment>
<evidence type="ECO:0000259" key="7">
    <source>
        <dbReference type="Pfam" id="PF00460"/>
    </source>
</evidence>
<dbReference type="InterPro" id="IPR037925">
    <property type="entry name" value="FlgE/F/G-like"/>
</dbReference>
<evidence type="ECO:0000256" key="3">
    <source>
        <dbReference type="ARBA" id="ARBA00023143"/>
    </source>
</evidence>
<feature type="domain" description="Flagellar basal-body/hook protein C-terminal" evidence="8">
    <location>
        <begin position="198"/>
        <end position="242"/>
    </location>
</feature>
<evidence type="ECO:0000259" key="9">
    <source>
        <dbReference type="Pfam" id="PF22692"/>
    </source>
</evidence>
<evidence type="ECO:0000256" key="6">
    <source>
        <dbReference type="RuleBase" id="RU362116"/>
    </source>
</evidence>
<evidence type="ECO:0000259" key="8">
    <source>
        <dbReference type="Pfam" id="PF06429"/>
    </source>
</evidence>
<dbReference type="NCBIfam" id="TIGR02490">
    <property type="entry name" value="flgF"/>
    <property type="match status" value="1"/>
</dbReference>
<reference evidence="10 11" key="1">
    <citation type="journal article" date="2020" name="Nature">
        <title>Bacterial chemolithoautotrophy via manganese oxidation.</title>
        <authorList>
            <person name="Yu H."/>
            <person name="Leadbetter J.R."/>
        </authorList>
    </citation>
    <scope>NUCLEOTIDE SEQUENCE [LARGE SCALE GENOMIC DNA]</scope>
    <source>
        <strain evidence="10 11">RBP-1</strain>
    </source>
</reference>
<feature type="domain" description="Flagellar basal body rod protein N-terminal" evidence="7">
    <location>
        <begin position="5"/>
        <end position="35"/>
    </location>
</feature>
<dbReference type="GO" id="GO:0071978">
    <property type="term" value="P:bacterial-type flagellum-dependent swarming motility"/>
    <property type="evidence" value="ECO:0007669"/>
    <property type="project" value="TreeGrafter"/>
</dbReference>
<gene>
    <name evidence="10" type="primary">flgF</name>
    <name evidence="10" type="ORF">RAMLITH_10140</name>
</gene>
<evidence type="ECO:0000256" key="2">
    <source>
        <dbReference type="ARBA" id="ARBA00009677"/>
    </source>
</evidence>
<comment type="subcellular location">
    <subcellularLocation>
        <location evidence="1 6">Bacterial flagellum basal body</location>
    </subcellularLocation>
</comment>
<keyword evidence="10" id="KW-0966">Cell projection</keyword>
<dbReference type="Proteomes" id="UP000521868">
    <property type="component" value="Unassembled WGS sequence"/>
</dbReference>
<accession>A0A7X6DFF7</accession>
<evidence type="ECO:0000256" key="4">
    <source>
        <dbReference type="ARBA" id="ARBA00038560"/>
    </source>
</evidence>
<organism evidence="10 11">
    <name type="scientific">Ramlibacter lithotrophicus</name>
    <dbReference type="NCBI Taxonomy" id="2606681"/>
    <lineage>
        <taxon>Bacteria</taxon>
        <taxon>Pseudomonadati</taxon>
        <taxon>Pseudomonadota</taxon>
        <taxon>Betaproteobacteria</taxon>
        <taxon>Burkholderiales</taxon>
        <taxon>Comamonadaceae</taxon>
        <taxon>Ramlibacter</taxon>
    </lineage>
</organism>
<dbReference type="AlphaFoldDB" id="A0A7X6DFF7"/>
<proteinExistence type="inferred from homology"/>
<dbReference type="Pfam" id="PF00460">
    <property type="entry name" value="Flg_bb_rod"/>
    <property type="match status" value="1"/>
</dbReference>
<dbReference type="InterPro" id="IPR001444">
    <property type="entry name" value="Flag_bb_rod_N"/>
</dbReference>
<name>A0A7X6DFF7_9BURK</name>
<keyword evidence="10" id="KW-0969">Cilium</keyword>
<keyword evidence="11" id="KW-1185">Reference proteome</keyword>
<comment type="subunit">
    <text evidence="4 6">The basal body constitutes a major portion of the flagellar organelle and consists of five rings (E,L,P,S, and M) mounted on a central rod. The rod consists of about 26 subunits of FlgG in the distal portion, and FlgB, FlgC and FlgF are thought to build up the proximal portion of the rod with about 6 subunits each.</text>
</comment>
<comment type="caution">
    <text evidence="10">The sequence shown here is derived from an EMBL/GenBank/DDBJ whole genome shotgun (WGS) entry which is preliminary data.</text>
</comment>
<dbReference type="InterPro" id="IPR020013">
    <property type="entry name" value="Flagellar_FlgE/F/G"/>
</dbReference>
<feature type="domain" description="Flagellar hook protein FlgE/F/G-like D1" evidence="9">
    <location>
        <begin position="81"/>
        <end position="145"/>
    </location>
</feature>
<evidence type="ECO:0000313" key="11">
    <source>
        <dbReference type="Proteomes" id="UP000521868"/>
    </source>
</evidence>
<dbReference type="EMBL" id="VTOX01000003">
    <property type="protein sequence ID" value="NKE66179.1"/>
    <property type="molecule type" value="Genomic_DNA"/>
</dbReference>
<dbReference type="InterPro" id="IPR053967">
    <property type="entry name" value="LlgE_F_G-like_D1"/>
</dbReference>
<dbReference type="Pfam" id="PF06429">
    <property type="entry name" value="Flg_bbr_C"/>
    <property type="match status" value="1"/>
</dbReference>
<dbReference type="NCBIfam" id="NF009280">
    <property type="entry name" value="PRK12640.1"/>
    <property type="match status" value="1"/>
</dbReference>
<keyword evidence="10" id="KW-0282">Flagellum</keyword>
<dbReference type="SUPFAM" id="SSF117143">
    <property type="entry name" value="Flagellar hook protein flgE"/>
    <property type="match status" value="1"/>
</dbReference>
<protein>
    <recommendedName>
        <fullName evidence="5 6">Flagellar basal-body rod protein FlgF</fullName>
    </recommendedName>
</protein>
<evidence type="ECO:0000256" key="5">
    <source>
        <dbReference type="ARBA" id="ARBA00040228"/>
    </source>
</evidence>
<dbReference type="GO" id="GO:0030694">
    <property type="term" value="C:bacterial-type flagellum basal body, rod"/>
    <property type="evidence" value="ECO:0007669"/>
    <property type="project" value="UniProtKB-UniRule"/>
</dbReference>
<dbReference type="InterPro" id="IPR012836">
    <property type="entry name" value="FlgF"/>
</dbReference>
<dbReference type="RefSeq" id="WP_168107305.1">
    <property type="nucleotide sequence ID" value="NZ_VTOX01000003.1"/>
</dbReference>
<dbReference type="NCBIfam" id="TIGR03506">
    <property type="entry name" value="FlgEFG_subfam"/>
    <property type="match status" value="1"/>
</dbReference>
<evidence type="ECO:0000313" key="10">
    <source>
        <dbReference type="EMBL" id="NKE66179.1"/>
    </source>
</evidence>
<dbReference type="PANTHER" id="PTHR30435:SF18">
    <property type="entry name" value="FLAGELLAR BASAL-BODY ROD PROTEIN FLGF"/>
    <property type="match status" value="1"/>
</dbReference>
<dbReference type="PANTHER" id="PTHR30435">
    <property type="entry name" value="FLAGELLAR PROTEIN"/>
    <property type="match status" value="1"/>
</dbReference>
<sequence>MDRMLYVAMSGAKQAMEQHASVANNMANVGTTGFRAQINAFQAVPVVGEEAATRAFVVGTTPGADFRQGPLSETGRDLDVAIKGAGWLVVETAAGEAYTRAGNLQVAPDGQVTSAAGLPVLGDGGPLVIPPGSTISIAANGLVSARVPGNGATGLVEVGRLKLVNPAADELVRGEDGLFRMADGLPPADANPAVAVASGYLEGSNVNAVDAMVDMIAVSRLLEMQMKALQTADENAQSANRLLAHG</sequence>
<keyword evidence="3 6" id="KW-0975">Bacterial flagellum</keyword>
<evidence type="ECO:0000256" key="1">
    <source>
        <dbReference type="ARBA" id="ARBA00004117"/>
    </source>
</evidence>
<dbReference type="Pfam" id="PF22692">
    <property type="entry name" value="LlgE_F_G_D1"/>
    <property type="match status" value="1"/>
</dbReference>
<dbReference type="InterPro" id="IPR010930">
    <property type="entry name" value="Flg_bb/hook_C_dom"/>
</dbReference>